<keyword evidence="3" id="KW-1185">Reference proteome</keyword>
<evidence type="ECO:0000313" key="2">
    <source>
        <dbReference type="EMBL" id="ACO70322.1"/>
    </source>
</evidence>
<dbReference type="OrthoDB" id="189770at2759"/>
<dbReference type="KEGG" id="mis:MICPUN_52527"/>
<gene>
    <name evidence="2" type="ORF">MICPUN_52527</name>
</gene>
<dbReference type="InterPro" id="IPR007914">
    <property type="entry name" value="UPF0193"/>
</dbReference>
<feature type="compositionally biased region" description="Basic and acidic residues" evidence="1">
    <location>
        <begin position="180"/>
        <end position="197"/>
    </location>
</feature>
<name>C1FJB0_MICCC</name>
<feature type="compositionally biased region" description="Basic and acidic residues" evidence="1">
    <location>
        <begin position="115"/>
        <end position="138"/>
    </location>
</feature>
<dbReference type="Proteomes" id="UP000002009">
    <property type="component" value="Chromosome 12"/>
</dbReference>
<dbReference type="EMBL" id="CP001577">
    <property type="protein sequence ID" value="ACO70322.1"/>
    <property type="molecule type" value="Genomic_DNA"/>
</dbReference>
<dbReference type="Pfam" id="PF05250">
    <property type="entry name" value="UPF0193"/>
    <property type="match status" value="1"/>
</dbReference>
<dbReference type="InParanoid" id="C1FJB0"/>
<evidence type="ECO:0008006" key="4">
    <source>
        <dbReference type="Google" id="ProtNLM"/>
    </source>
</evidence>
<reference evidence="2 3" key="1">
    <citation type="journal article" date="2009" name="Science">
        <title>Green evolution and dynamic adaptations revealed by genomes of the marine picoeukaryotes Micromonas.</title>
        <authorList>
            <person name="Worden A.Z."/>
            <person name="Lee J.H."/>
            <person name="Mock T."/>
            <person name="Rouze P."/>
            <person name="Simmons M.P."/>
            <person name="Aerts A.L."/>
            <person name="Allen A.E."/>
            <person name="Cuvelier M.L."/>
            <person name="Derelle E."/>
            <person name="Everett M.V."/>
            <person name="Foulon E."/>
            <person name="Grimwood J."/>
            <person name="Gundlach H."/>
            <person name="Henrissat B."/>
            <person name="Napoli C."/>
            <person name="McDonald S.M."/>
            <person name="Parker M.S."/>
            <person name="Rombauts S."/>
            <person name="Salamov A."/>
            <person name="Von Dassow P."/>
            <person name="Badger J.H."/>
            <person name="Coutinho P.M."/>
            <person name="Demir E."/>
            <person name="Dubchak I."/>
            <person name="Gentemann C."/>
            <person name="Eikrem W."/>
            <person name="Gready J.E."/>
            <person name="John U."/>
            <person name="Lanier W."/>
            <person name="Lindquist E.A."/>
            <person name="Lucas S."/>
            <person name="Mayer K.F."/>
            <person name="Moreau H."/>
            <person name="Not F."/>
            <person name="Otillar R."/>
            <person name="Panaud O."/>
            <person name="Pangilinan J."/>
            <person name="Paulsen I."/>
            <person name="Piegu B."/>
            <person name="Poliakov A."/>
            <person name="Robbens S."/>
            <person name="Schmutz J."/>
            <person name="Toulza E."/>
            <person name="Wyss T."/>
            <person name="Zelensky A."/>
            <person name="Zhou K."/>
            <person name="Armbrust E.V."/>
            <person name="Bhattacharya D."/>
            <person name="Goodenough U.W."/>
            <person name="Van de Peer Y."/>
            <person name="Grigoriev I.V."/>
        </authorList>
    </citation>
    <scope>NUCLEOTIDE SEQUENCE [LARGE SCALE GENOMIC DNA]</scope>
    <source>
        <strain evidence="3">RCC299 / NOUM17</strain>
    </source>
</reference>
<feature type="compositionally biased region" description="Basic and acidic residues" evidence="1">
    <location>
        <begin position="156"/>
        <end position="169"/>
    </location>
</feature>
<accession>C1FJB0</accession>
<dbReference type="GeneID" id="8248188"/>
<protein>
    <recommendedName>
        <fullName evidence="4">Enkurin domain-containing protein</fullName>
    </recommendedName>
</protein>
<dbReference type="RefSeq" id="XP_002509064.1">
    <property type="nucleotide sequence ID" value="XM_002509018.1"/>
</dbReference>
<evidence type="ECO:0000313" key="3">
    <source>
        <dbReference type="Proteomes" id="UP000002009"/>
    </source>
</evidence>
<proteinExistence type="predicted"/>
<dbReference type="PANTHER" id="PTHR28348:SF1">
    <property type="entry name" value="UPF0193 PROTEIN EVG1"/>
    <property type="match status" value="1"/>
</dbReference>
<sequence>MPRRYIYADEDKDDDELIWDALGRGSAAGRHLYNLYNGNTDGKRFGNMQSAYNGEVESRKTAEERRLPMDVEEAIKRDEAFLRSTTLKRWQVNVPGGFTGARKPTEDEELRLKFEAQRRAGQSRKPEATIRREMRADPDFNGTSRAPKPSKPLLGEAEKRRLQRLREFNGRPPEVVRPQKLSERSKVKEQPRRKTQREQLEELFEAVVGEIEEREAFLHEMRAHGRGDRYEHAIRAEIAERVNQLRGLDERLNAA</sequence>
<dbReference type="OMA" id="ASIHEYC"/>
<organism evidence="2 3">
    <name type="scientific">Micromonas commoda (strain RCC299 / NOUM17 / CCMP2709)</name>
    <name type="common">Picoplanktonic green alga</name>
    <dbReference type="NCBI Taxonomy" id="296587"/>
    <lineage>
        <taxon>Eukaryota</taxon>
        <taxon>Viridiplantae</taxon>
        <taxon>Chlorophyta</taxon>
        <taxon>Mamiellophyceae</taxon>
        <taxon>Mamiellales</taxon>
        <taxon>Mamiellaceae</taxon>
        <taxon>Micromonas</taxon>
    </lineage>
</organism>
<dbReference type="PANTHER" id="PTHR28348">
    <property type="entry name" value="UPF0193 PROTEIN EVG1"/>
    <property type="match status" value="1"/>
</dbReference>
<feature type="region of interest" description="Disordered" evidence="1">
    <location>
        <begin position="115"/>
        <end position="197"/>
    </location>
</feature>
<evidence type="ECO:0000256" key="1">
    <source>
        <dbReference type="SAM" id="MobiDB-lite"/>
    </source>
</evidence>
<dbReference type="eggNOG" id="ENOG502R8WU">
    <property type="taxonomic scope" value="Eukaryota"/>
</dbReference>
<dbReference type="AlphaFoldDB" id="C1FJB0"/>